<evidence type="ECO:0000259" key="18">
    <source>
        <dbReference type="PROSITE" id="PS50261"/>
    </source>
</evidence>
<keyword evidence="4" id="KW-1003">Cell membrane</keyword>
<evidence type="ECO:0000256" key="9">
    <source>
        <dbReference type="ARBA" id="ARBA00023040"/>
    </source>
</evidence>
<dbReference type="SMART" id="SM01330">
    <property type="entry name" value="Frizzled"/>
    <property type="match status" value="1"/>
</dbReference>
<dbReference type="GO" id="GO:0060070">
    <property type="term" value="P:canonical Wnt signaling pathway"/>
    <property type="evidence" value="ECO:0007669"/>
    <property type="project" value="TreeGrafter"/>
</dbReference>
<feature type="disulfide bond" evidence="14">
    <location>
        <begin position="59"/>
        <end position="105"/>
    </location>
</feature>
<keyword evidence="9" id="KW-0297">G-protein coupled receptor</keyword>
<dbReference type="Pfam" id="PF01534">
    <property type="entry name" value="Frizzled"/>
    <property type="match status" value="1"/>
</dbReference>
<gene>
    <name evidence="19" type="ORF">OSB1V03_LOCUS11112</name>
</gene>
<reference evidence="19" key="1">
    <citation type="submission" date="2020-11" db="EMBL/GenBank/DDBJ databases">
        <authorList>
            <person name="Tran Van P."/>
        </authorList>
    </citation>
    <scope>NUCLEOTIDE SEQUENCE</scope>
</reference>
<dbReference type="PANTHER" id="PTHR11309">
    <property type="entry name" value="FRIZZLED"/>
    <property type="match status" value="1"/>
</dbReference>
<feature type="transmembrane region" description="Helical" evidence="16">
    <location>
        <begin position="333"/>
        <end position="353"/>
    </location>
</feature>
<feature type="disulfide bond" evidence="14">
    <location>
        <begin position="526"/>
        <end position="572"/>
    </location>
</feature>
<feature type="transmembrane region" description="Helical" evidence="16">
    <location>
        <begin position="373"/>
        <end position="404"/>
    </location>
</feature>
<dbReference type="InterPro" id="IPR015526">
    <property type="entry name" value="Frizzled/SFRP"/>
</dbReference>
<keyword evidence="5" id="KW-0879">Wnt signaling pathway</keyword>
<evidence type="ECO:0000256" key="1">
    <source>
        <dbReference type="ARBA" id="ARBA00004651"/>
    </source>
</evidence>
<organism evidence="19">
    <name type="scientific">Medioppia subpectinata</name>
    <dbReference type="NCBI Taxonomy" id="1979941"/>
    <lineage>
        <taxon>Eukaryota</taxon>
        <taxon>Metazoa</taxon>
        <taxon>Ecdysozoa</taxon>
        <taxon>Arthropoda</taxon>
        <taxon>Chelicerata</taxon>
        <taxon>Arachnida</taxon>
        <taxon>Acari</taxon>
        <taxon>Acariformes</taxon>
        <taxon>Sarcoptiformes</taxon>
        <taxon>Oribatida</taxon>
        <taxon>Brachypylina</taxon>
        <taxon>Oppioidea</taxon>
        <taxon>Oppiidae</taxon>
        <taxon>Medioppia</taxon>
    </lineage>
</organism>
<evidence type="ECO:0000256" key="5">
    <source>
        <dbReference type="ARBA" id="ARBA00022687"/>
    </source>
</evidence>
<evidence type="ECO:0000256" key="2">
    <source>
        <dbReference type="ARBA" id="ARBA00008077"/>
    </source>
</evidence>
<evidence type="ECO:0000313" key="20">
    <source>
        <dbReference type="Proteomes" id="UP000759131"/>
    </source>
</evidence>
<dbReference type="Proteomes" id="UP000759131">
    <property type="component" value="Unassembled WGS sequence"/>
</dbReference>
<feature type="domain" description="G-protein coupled receptors family 2 profile 2" evidence="18">
    <location>
        <begin position="295"/>
        <end position="413"/>
    </location>
</feature>
<dbReference type="InterPro" id="IPR017981">
    <property type="entry name" value="GPCR_2-like_7TM"/>
</dbReference>
<keyword evidence="10 16" id="KW-0472">Membrane</keyword>
<comment type="similarity">
    <text evidence="2">Belongs to the G-protein coupled receptor Fz/Smo family.</text>
</comment>
<dbReference type="GO" id="GO:0042813">
    <property type="term" value="F:Wnt receptor activity"/>
    <property type="evidence" value="ECO:0007669"/>
    <property type="project" value="TreeGrafter"/>
</dbReference>
<keyword evidence="7" id="KW-0732">Signal</keyword>
<keyword evidence="11 14" id="KW-1015">Disulfide bond</keyword>
<feature type="disulfide bond" evidence="14">
    <location>
        <begin position="51"/>
        <end position="112"/>
    </location>
</feature>
<feature type="domain" description="FZ" evidence="17">
    <location>
        <begin position="46"/>
        <end position="167"/>
    </location>
</feature>
<dbReference type="OrthoDB" id="10053709at2759"/>
<dbReference type="GO" id="GO:0005886">
    <property type="term" value="C:plasma membrane"/>
    <property type="evidence" value="ECO:0007669"/>
    <property type="project" value="UniProtKB-SubCell"/>
</dbReference>
<evidence type="ECO:0000256" key="10">
    <source>
        <dbReference type="ARBA" id="ARBA00023136"/>
    </source>
</evidence>
<feature type="disulfide bond" evidence="14">
    <location>
        <begin position="127"/>
        <end position="151"/>
    </location>
</feature>
<keyword evidence="12" id="KW-0675">Receptor</keyword>
<dbReference type="EMBL" id="CAJPIZ010008430">
    <property type="protein sequence ID" value="CAG2111130.1"/>
    <property type="molecule type" value="Genomic_DNA"/>
</dbReference>
<dbReference type="InterPro" id="IPR036790">
    <property type="entry name" value="Frizzled_dom_sf"/>
</dbReference>
<keyword evidence="20" id="KW-1185">Reference proteome</keyword>
<feature type="disulfide bond" evidence="14">
    <location>
        <begin position="590"/>
        <end position="631"/>
    </location>
</feature>
<accession>A0A7R9Q3C3</accession>
<name>A0A7R9Q3C3_9ACAR</name>
<dbReference type="Gene3D" id="1.10.2000.10">
    <property type="entry name" value="Frizzled cysteine-rich domain"/>
    <property type="match status" value="2"/>
</dbReference>
<feature type="disulfide bond" evidence="14">
    <location>
        <begin position="518"/>
        <end position="579"/>
    </location>
</feature>
<evidence type="ECO:0000256" key="16">
    <source>
        <dbReference type="SAM" id="Phobius"/>
    </source>
</evidence>
<dbReference type="GO" id="GO:0017147">
    <property type="term" value="F:Wnt-protein binding"/>
    <property type="evidence" value="ECO:0007669"/>
    <property type="project" value="TreeGrafter"/>
</dbReference>
<dbReference type="EMBL" id="OC863005">
    <property type="protein sequence ID" value="CAD7630700.1"/>
    <property type="molecule type" value="Genomic_DNA"/>
</dbReference>
<feature type="disulfide bond" evidence="14">
    <location>
        <begin position="123"/>
        <end position="164"/>
    </location>
</feature>
<dbReference type="Gene3D" id="1.20.1070.10">
    <property type="entry name" value="Rhodopsin 7-helix transmembrane proteins"/>
    <property type="match status" value="1"/>
</dbReference>
<dbReference type="Pfam" id="PF01392">
    <property type="entry name" value="Fz"/>
    <property type="match status" value="2"/>
</dbReference>
<evidence type="ECO:0000256" key="13">
    <source>
        <dbReference type="ARBA" id="ARBA00023224"/>
    </source>
</evidence>
<feature type="domain" description="FZ" evidence="17">
    <location>
        <begin position="513"/>
        <end position="634"/>
    </location>
</feature>
<dbReference type="GO" id="GO:0035567">
    <property type="term" value="P:non-canonical Wnt signaling pathway"/>
    <property type="evidence" value="ECO:0007669"/>
    <property type="project" value="TreeGrafter"/>
</dbReference>
<evidence type="ECO:0000256" key="6">
    <source>
        <dbReference type="ARBA" id="ARBA00022692"/>
    </source>
</evidence>
<keyword evidence="6 16" id="KW-0812">Transmembrane</keyword>
<dbReference type="SUPFAM" id="SSF63501">
    <property type="entry name" value="Frizzled cysteine-rich domain"/>
    <property type="match status" value="2"/>
</dbReference>
<evidence type="ECO:0000259" key="17">
    <source>
        <dbReference type="PROSITE" id="PS50038"/>
    </source>
</evidence>
<dbReference type="FunFam" id="1.10.2000.10:FF:000004">
    <property type="entry name" value="Frizzled class receptor 8a"/>
    <property type="match status" value="2"/>
</dbReference>
<feature type="non-terminal residue" evidence="19">
    <location>
        <position position="773"/>
    </location>
</feature>
<dbReference type="GO" id="GO:0004930">
    <property type="term" value="F:G protein-coupled receptor activity"/>
    <property type="evidence" value="ECO:0007669"/>
    <property type="project" value="UniProtKB-KW"/>
</dbReference>
<feature type="disulfide bond" evidence="14">
    <location>
        <begin position="594"/>
        <end position="618"/>
    </location>
</feature>
<feature type="disulfide bond" evidence="14">
    <location>
        <begin position="96"/>
        <end position="134"/>
    </location>
</feature>
<proteinExistence type="inferred from homology"/>
<feature type="region of interest" description="Disordered" evidence="15">
    <location>
        <begin position="668"/>
        <end position="700"/>
    </location>
</feature>
<keyword evidence="8 16" id="KW-1133">Transmembrane helix</keyword>
<sequence>MARANKWLGCRPIGLISSHVNHIDIACNKMLITLLWIILWTSSGICDKQRCEEISIPMCRGIGYNYTVMPNQFHHDTQEEAGLEVHQFWPLVEIQCSDDLRFFLCSMYAPICMDDYSGRLPACRSVCERAKHGCAPIMRHYGFAWPERMDCNDLPLYGDKQLLCMDSKEGATLTDNRQHILASKPIVTSNKEDSIAMNGNAVKDKTVRPNNRRPMSKGRQEISRPGTSGSVTHLNGVLTSDECKCECRHPLILAQDLMDRRFNNRVETAGMGGMGGVANCLMPCKGVFFSKAEKEMAVFWIGIFAVVCCVCTSITVLTFVIDMERFRYPERSIIFLSGCYLMVSIGYIIRSYIGHDPIACDGLLIRYQRTGPAPVVCVLVFLLIYFFGMASSVWWVILTITWFLSAGLKWSNEGIAGSSTSLGTPDNLSDRLSLPTVLDRLTITSNSDTNLTSINYELQELIESRELMARANKWLGCRPIGLISSHVNHIDMKCNKMLITLLWIILWTSSGICDKQRCEEISIPMCRGIGYNYTVMPNQFHHDTQEEAGLEVHQFWPLVEIQCSDDLRFFLCSMYAPICMDDYSGRLPACRSVCERAKHGCAPIMRHYGFAWPERMDCNDLPLYGDKQLLCMDSKEGATLTDNRQHILASKPIVTSNKEDSIAMNGNSVKDKTVRPNNRRPMSKGRQEISRPGTSGSVTHLNGVVTSDECKCECRHPLILAQDLMDRRFNNRVETAGMGGMGGVANCLMPCKGVFFSKAEKEMAVFWIGIFAV</sequence>
<feature type="region of interest" description="Disordered" evidence="15">
    <location>
        <begin position="205"/>
        <end position="228"/>
    </location>
</feature>
<dbReference type="PRINTS" id="PR00489">
    <property type="entry name" value="FRIZZLED"/>
</dbReference>
<dbReference type="InterPro" id="IPR020067">
    <property type="entry name" value="Frizzled_dom"/>
</dbReference>
<dbReference type="InterPro" id="IPR000539">
    <property type="entry name" value="Frizzled/Smoothened_7TM"/>
</dbReference>
<dbReference type="PANTHER" id="PTHR11309:SF126">
    <property type="entry name" value="FRIZZLED-2"/>
    <property type="match status" value="1"/>
</dbReference>
<dbReference type="SMART" id="SM00063">
    <property type="entry name" value="FRI"/>
    <property type="match status" value="2"/>
</dbReference>
<evidence type="ECO:0000256" key="12">
    <source>
        <dbReference type="ARBA" id="ARBA00023170"/>
    </source>
</evidence>
<evidence type="ECO:0000313" key="19">
    <source>
        <dbReference type="EMBL" id="CAD7630700.1"/>
    </source>
</evidence>
<feature type="disulfide bond" evidence="14">
    <location>
        <begin position="563"/>
        <end position="601"/>
    </location>
</feature>
<keyword evidence="3" id="KW-0217">Developmental protein</keyword>
<evidence type="ECO:0000256" key="4">
    <source>
        <dbReference type="ARBA" id="ARBA00022475"/>
    </source>
</evidence>
<protein>
    <submittedName>
        <fullName evidence="19">Uncharacterized protein</fullName>
    </submittedName>
</protein>
<dbReference type="PROSITE" id="PS50261">
    <property type="entry name" value="G_PROTEIN_RECEP_F2_4"/>
    <property type="match status" value="1"/>
</dbReference>
<feature type="transmembrane region" description="Helical" evidence="16">
    <location>
        <begin position="297"/>
        <end position="321"/>
    </location>
</feature>
<evidence type="ECO:0000256" key="14">
    <source>
        <dbReference type="PROSITE-ProRule" id="PRU00090"/>
    </source>
</evidence>
<evidence type="ECO:0000256" key="7">
    <source>
        <dbReference type="ARBA" id="ARBA00022729"/>
    </source>
</evidence>
<evidence type="ECO:0000256" key="11">
    <source>
        <dbReference type="ARBA" id="ARBA00023157"/>
    </source>
</evidence>
<dbReference type="CDD" id="cd07456">
    <property type="entry name" value="CRD_FZ5_like"/>
    <property type="match status" value="2"/>
</dbReference>
<dbReference type="PROSITE" id="PS50038">
    <property type="entry name" value="FZ"/>
    <property type="match status" value="2"/>
</dbReference>
<keyword evidence="13" id="KW-0807">Transducer</keyword>
<evidence type="ECO:0000256" key="3">
    <source>
        <dbReference type="ARBA" id="ARBA00022473"/>
    </source>
</evidence>
<evidence type="ECO:0000256" key="8">
    <source>
        <dbReference type="ARBA" id="ARBA00022989"/>
    </source>
</evidence>
<comment type="subcellular location">
    <subcellularLocation>
        <location evidence="1">Cell membrane</location>
        <topology evidence="1">Multi-pass membrane protein</topology>
    </subcellularLocation>
</comment>
<evidence type="ECO:0000256" key="15">
    <source>
        <dbReference type="SAM" id="MobiDB-lite"/>
    </source>
</evidence>
<dbReference type="AlphaFoldDB" id="A0A7R9Q3C3"/>